<feature type="compositionally biased region" description="Polar residues" evidence="7">
    <location>
        <begin position="61"/>
        <end position="72"/>
    </location>
</feature>
<dbReference type="GO" id="GO:0046983">
    <property type="term" value="F:protein dimerization activity"/>
    <property type="evidence" value="ECO:0007669"/>
    <property type="project" value="InterPro"/>
</dbReference>
<evidence type="ECO:0000313" key="9">
    <source>
        <dbReference type="EMBL" id="KMZ59155.1"/>
    </source>
</evidence>
<evidence type="ECO:0000256" key="3">
    <source>
        <dbReference type="ARBA" id="ARBA00023015"/>
    </source>
</evidence>
<accession>A0A0K9NT95</accession>
<dbReference type="AlphaFoldDB" id="A0A0K9NT95"/>
<keyword evidence="6" id="KW-0539">Nucleus</keyword>
<dbReference type="GO" id="GO:0000981">
    <property type="term" value="F:DNA-binding transcription factor activity, RNA polymerase II-specific"/>
    <property type="evidence" value="ECO:0000318"/>
    <property type="project" value="GO_Central"/>
</dbReference>
<feature type="compositionally biased region" description="Polar residues" evidence="7">
    <location>
        <begin position="152"/>
        <end position="162"/>
    </location>
</feature>
<comment type="subcellular location">
    <subcellularLocation>
        <location evidence="1">Nucleus</location>
    </subcellularLocation>
</comment>
<comment type="similarity">
    <text evidence="2">Belongs to the bHLH protein family.</text>
</comment>
<evidence type="ECO:0000259" key="8">
    <source>
        <dbReference type="PROSITE" id="PS50888"/>
    </source>
</evidence>
<dbReference type="PANTHER" id="PTHR16223">
    <property type="entry name" value="TRANSCRIPTION FACTOR BHLH83-RELATED"/>
    <property type="match status" value="1"/>
</dbReference>
<feature type="domain" description="BHLH" evidence="8">
    <location>
        <begin position="189"/>
        <end position="238"/>
    </location>
</feature>
<keyword evidence="4" id="KW-0238">DNA-binding</keyword>
<reference evidence="10" key="1">
    <citation type="journal article" date="2016" name="Nature">
        <title>The genome of the seagrass Zostera marina reveals angiosperm adaptation to the sea.</title>
        <authorList>
            <person name="Olsen J.L."/>
            <person name="Rouze P."/>
            <person name="Verhelst B."/>
            <person name="Lin Y.-C."/>
            <person name="Bayer T."/>
            <person name="Collen J."/>
            <person name="Dattolo E."/>
            <person name="De Paoli E."/>
            <person name="Dittami S."/>
            <person name="Maumus F."/>
            <person name="Michel G."/>
            <person name="Kersting A."/>
            <person name="Lauritano C."/>
            <person name="Lohaus R."/>
            <person name="Toepel M."/>
            <person name="Tonon T."/>
            <person name="Vanneste K."/>
            <person name="Amirebrahimi M."/>
            <person name="Brakel J."/>
            <person name="Bostroem C."/>
            <person name="Chovatia M."/>
            <person name="Grimwood J."/>
            <person name="Jenkins J.W."/>
            <person name="Jueterbock A."/>
            <person name="Mraz A."/>
            <person name="Stam W.T."/>
            <person name="Tice H."/>
            <person name="Bornberg-Bauer E."/>
            <person name="Green P.J."/>
            <person name="Pearson G.A."/>
            <person name="Procaccini G."/>
            <person name="Duarte C.M."/>
            <person name="Schmutz J."/>
            <person name="Reusch T.B.H."/>
            <person name="Van de Peer Y."/>
        </authorList>
    </citation>
    <scope>NUCLEOTIDE SEQUENCE [LARGE SCALE GENOMIC DNA]</scope>
    <source>
        <strain evidence="10">cv. Finnish</strain>
    </source>
</reference>
<dbReference type="OrthoDB" id="651283at2759"/>
<feature type="compositionally biased region" description="Acidic residues" evidence="7">
    <location>
        <begin position="163"/>
        <end position="175"/>
    </location>
</feature>
<evidence type="ECO:0000256" key="7">
    <source>
        <dbReference type="SAM" id="MobiDB-lite"/>
    </source>
</evidence>
<keyword evidence="5" id="KW-0804">Transcription</keyword>
<dbReference type="InterPro" id="IPR036638">
    <property type="entry name" value="HLH_DNA-bd_sf"/>
</dbReference>
<proteinExistence type="inferred from homology"/>
<dbReference type="Pfam" id="PF00010">
    <property type="entry name" value="HLH"/>
    <property type="match status" value="1"/>
</dbReference>
<dbReference type="GO" id="GO:0005634">
    <property type="term" value="C:nucleus"/>
    <property type="evidence" value="ECO:0000318"/>
    <property type="project" value="GO_Central"/>
</dbReference>
<dbReference type="InterPro" id="IPR045843">
    <property type="entry name" value="IND-like"/>
</dbReference>
<protein>
    <submittedName>
        <fullName evidence="9">Transcription factor bHLH85</fullName>
    </submittedName>
</protein>
<evidence type="ECO:0000256" key="2">
    <source>
        <dbReference type="ARBA" id="ARBA00005510"/>
    </source>
</evidence>
<evidence type="ECO:0000256" key="4">
    <source>
        <dbReference type="ARBA" id="ARBA00023125"/>
    </source>
</evidence>
<gene>
    <name evidence="9" type="ORF">ZOSMA_6G00860</name>
</gene>
<comment type="caution">
    <text evidence="9">The sequence shown here is derived from an EMBL/GenBank/DDBJ whole genome shotgun (WGS) entry which is preliminary data.</text>
</comment>
<evidence type="ECO:0000256" key="5">
    <source>
        <dbReference type="ARBA" id="ARBA00023163"/>
    </source>
</evidence>
<name>A0A0K9NT95_ZOSMR</name>
<evidence type="ECO:0000256" key="1">
    <source>
        <dbReference type="ARBA" id="ARBA00004123"/>
    </source>
</evidence>
<dbReference type="FunFam" id="4.10.280.10:FF:000022">
    <property type="entry name" value="Basic helix-loop-helix transcription factor"/>
    <property type="match status" value="1"/>
</dbReference>
<feature type="region of interest" description="Disordered" evidence="7">
    <location>
        <begin position="114"/>
        <end position="190"/>
    </location>
</feature>
<feature type="region of interest" description="Disordered" evidence="7">
    <location>
        <begin position="61"/>
        <end position="93"/>
    </location>
</feature>
<evidence type="ECO:0000313" key="10">
    <source>
        <dbReference type="Proteomes" id="UP000036987"/>
    </source>
</evidence>
<organism evidence="9 10">
    <name type="scientific">Zostera marina</name>
    <name type="common">Eelgrass</name>
    <dbReference type="NCBI Taxonomy" id="29655"/>
    <lineage>
        <taxon>Eukaryota</taxon>
        <taxon>Viridiplantae</taxon>
        <taxon>Streptophyta</taxon>
        <taxon>Embryophyta</taxon>
        <taxon>Tracheophyta</taxon>
        <taxon>Spermatophyta</taxon>
        <taxon>Magnoliopsida</taxon>
        <taxon>Liliopsida</taxon>
        <taxon>Zosteraceae</taxon>
        <taxon>Zostera</taxon>
    </lineage>
</organism>
<dbReference type="GO" id="GO:0006357">
    <property type="term" value="P:regulation of transcription by RNA polymerase II"/>
    <property type="evidence" value="ECO:0000318"/>
    <property type="project" value="GO_Central"/>
</dbReference>
<dbReference type="InterPro" id="IPR011598">
    <property type="entry name" value="bHLH_dom"/>
</dbReference>
<dbReference type="Gene3D" id="4.10.280.10">
    <property type="entry name" value="Helix-loop-helix DNA-binding domain"/>
    <property type="match status" value="1"/>
</dbReference>
<evidence type="ECO:0000256" key="6">
    <source>
        <dbReference type="ARBA" id="ARBA00023242"/>
    </source>
</evidence>
<dbReference type="CDD" id="cd11454">
    <property type="entry name" value="bHLH_AtIND_like"/>
    <property type="match status" value="1"/>
</dbReference>
<sequence length="277" mass="30923">MESAGDSQKEVGSTTIPTIPGEEDQDIMSLLFGSTPFLDGSETMDFTSFFWNNDRDVENNLNDWSQTSTNSNLPLPPPPPPHNDIESFYLNDPSGATTVEMNLSVTENVVDKTSTKIDKNASSAKKKKKPRNDEHPQVTKQSNNSKRRKSDSQMCKSLSGFSNEDDSNMMVDIDEGSSKSKNKVGPGSVLADPQSIYAKKRRERINERLKILQNLVPNGTKVDISTMLEEAVEYVKFLKLQIKVLSSDDMWMYAPIAYNGMDSGLDLKRSPQQQKSK</sequence>
<dbReference type="Proteomes" id="UP000036987">
    <property type="component" value="Unassembled WGS sequence"/>
</dbReference>
<dbReference type="PROSITE" id="PS50888">
    <property type="entry name" value="BHLH"/>
    <property type="match status" value="1"/>
</dbReference>
<keyword evidence="3" id="KW-0805">Transcription regulation</keyword>
<dbReference type="SUPFAM" id="SSF47459">
    <property type="entry name" value="HLH, helix-loop-helix DNA-binding domain"/>
    <property type="match status" value="1"/>
</dbReference>
<dbReference type="OMA" id="NDEHPQV"/>
<dbReference type="EMBL" id="LFYR01001803">
    <property type="protein sequence ID" value="KMZ59155.1"/>
    <property type="molecule type" value="Genomic_DNA"/>
</dbReference>
<feature type="region of interest" description="Disordered" evidence="7">
    <location>
        <begin position="1"/>
        <end position="25"/>
    </location>
</feature>
<dbReference type="PANTHER" id="PTHR16223:SF370">
    <property type="entry name" value="TRANSCRIPTION FACTOR RSL3-RELATED"/>
    <property type="match status" value="1"/>
</dbReference>
<dbReference type="GO" id="GO:0000978">
    <property type="term" value="F:RNA polymerase II cis-regulatory region sequence-specific DNA binding"/>
    <property type="evidence" value="ECO:0000318"/>
    <property type="project" value="GO_Central"/>
</dbReference>
<dbReference type="SMART" id="SM00353">
    <property type="entry name" value="HLH"/>
    <property type="match status" value="1"/>
</dbReference>
<keyword evidence="10" id="KW-1185">Reference proteome</keyword>